<dbReference type="PANTHER" id="PTHR47295">
    <property type="entry name" value="EG45-LIKE DOMAIN CONTAINING PROTEIN 1-RELATED"/>
    <property type="match status" value="1"/>
</dbReference>
<comment type="caution">
    <text evidence="2">The sequence shown here is derived from an EMBL/GenBank/DDBJ whole genome shotgun (WGS) entry which is preliminary data.</text>
</comment>
<dbReference type="EMBL" id="JBJQOH010000002">
    <property type="protein sequence ID" value="KAL3696660.1"/>
    <property type="molecule type" value="Genomic_DNA"/>
</dbReference>
<dbReference type="PANTHER" id="PTHR47295:SF15">
    <property type="entry name" value="EXPANSIN-LIKE EG45 DOMAIN-CONTAINING PROTEIN"/>
    <property type="match status" value="1"/>
</dbReference>
<feature type="chain" id="PRO_5044742327" description="Expansin-like EG45 domain-containing protein" evidence="1">
    <location>
        <begin position="23"/>
        <end position="138"/>
    </location>
</feature>
<keyword evidence="3" id="KW-1185">Reference proteome</keyword>
<reference evidence="2 3" key="1">
    <citation type="submission" date="2024-09" db="EMBL/GenBank/DDBJ databases">
        <title>Chromosome-scale assembly of Riccia sorocarpa.</title>
        <authorList>
            <person name="Paukszto L."/>
        </authorList>
    </citation>
    <scope>NUCLEOTIDE SEQUENCE [LARGE SCALE GENOMIC DNA]</scope>
    <source>
        <strain evidence="2">LP-2024</strain>
        <tissue evidence="2">Aerial parts of the thallus</tissue>
    </source>
</reference>
<gene>
    <name evidence="2" type="ORF">R1sor_010736</name>
</gene>
<evidence type="ECO:0000313" key="3">
    <source>
        <dbReference type="Proteomes" id="UP001633002"/>
    </source>
</evidence>
<dbReference type="AlphaFoldDB" id="A0ABD3HYW1"/>
<feature type="signal peptide" evidence="1">
    <location>
        <begin position="1"/>
        <end position="22"/>
    </location>
</feature>
<dbReference type="Gene3D" id="2.40.40.10">
    <property type="entry name" value="RlpA-like domain"/>
    <property type="match status" value="1"/>
</dbReference>
<keyword evidence="1" id="KW-0732">Signal</keyword>
<dbReference type="InterPro" id="IPR044206">
    <property type="entry name" value="EGC1/2"/>
</dbReference>
<evidence type="ECO:0000313" key="2">
    <source>
        <dbReference type="EMBL" id="KAL3696660.1"/>
    </source>
</evidence>
<dbReference type="SUPFAM" id="SSF50685">
    <property type="entry name" value="Barwin-like endoglucanases"/>
    <property type="match status" value="1"/>
</dbReference>
<evidence type="ECO:0000256" key="1">
    <source>
        <dbReference type="SAM" id="SignalP"/>
    </source>
</evidence>
<proteinExistence type="predicted"/>
<evidence type="ECO:0008006" key="4">
    <source>
        <dbReference type="Google" id="ProtNLM"/>
    </source>
</evidence>
<accession>A0ABD3HYW1</accession>
<organism evidence="2 3">
    <name type="scientific">Riccia sorocarpa</name>
    <dbReference type="NCBI Taxonomy" id="122646"/>
    <lineage>
        <taxon>Eukaryota</taxon>
        <taxon>Viridiplantae</taxon>
        <taxon>Streptophyta</taxon>
        <taxon>Embryophyta</taxon>
        <taxon>Marchantiophyta</taxon>
        <taxon>Marchantiopsida</taxon>
        <taxon>Marchantiidae</taxon>
        <taxon>Marchantiales</taxon>
        <taxon>Ricciaceae</taxon>
        <taxon>Riccia</taxon>
    </lineage>
</organism>
<sequence>MNSRGRNLLPLLVLAVVSRVLAASSSTQQYEESNGTFTSSQTSSCFGSNYNEWGLERSLAVGVSPAIFKVGANGSPNACGVTMEIKCLSGPCVSRNLVLQVKVVDLCKNCDDRTIRLTLSAYNQLASIEGGDVILGYR</sequence>
<dbReference type="InterPro" id="IPR036908">
    <property type="entry name" value="RlpA-like_sf"/>
</dbReference>
<dbReference type="Proteomes" id="UP001633002">
    <property type="component" value="Unassembled WGS sequence"/>
</dbReference>
<protein>
    <recommendedName>
        <fullName evidence="4">Expansin-like EG45 domain-containing protein</fullName>
    </recommendedName>
</protein>
<name>A0ABD3HYW1_9MARC</name>